<reference evidence="3 4" key="1">
    <citation type="submission" date="2019-03" db="EMBL/GenBank/DDBJ databases">
        <title>Genomics of glacier-inhabiting Cryobacterium strains.</title>
        <authorList>
            <person name="Liu Q."/>
            <person name="Xin Y.-H."/>
        </authorList>
    </citation>
    <scope>NUCLEOTIDE SEQUENCE [LARGE SCALE GENOMIC DNA]</scope>
    <source>
        <strain evidence="3 4">TMT1-23-1</strain>
    </source>
</reference>
<organism evidence="3 4">
    <name type="scientific">Cryobacterium sinapicolor</name>
    <dbReference type="NCBI Taxonomy" id="1259236"/>
    <lineage>
        <taxon>Bacteria</taxon>
        <taxon>Bacillati</taxon>
        <taxon>Actinomycetota</taxon>
        <taxon>Actinomycetes</taxon>
        <taxon>Micrococcales</taxon>
        <taxon>Microbacteriaceae</taxon>
        <taxon>Cryobacterium</taxon>
    </lineage>
</organism>
<dbReference type="InterPro" id="IPR035965">
    <property type="entry name" value="PAS-like_dom_sf"/>
</dbReference>
<evidence type="ECO:0000313" key="3">
    <source>
        <dbReference type="EMBL" id="TFC96537.1"/>
    </source>
</evidence>
<dbReference type="Proteomes" id="UP000297853">
    <property type="component" value="Unassembled WGS sequence"/>
</dbReference>
<proteinExistence type="predicted"/>
<dbReference type="Gene3D" id="3.30.450.20">
    <property type="entry name" value="PAS domain"/>
    <property type="match status" value="1"/>
</dbReference>
<dbReference type="PROSITE" id="PS50112">
    <property type="entry name" value="PAS"/>
    <property type="match status" value="1"/>
</dbReference>
<gene>
    <name evidence="3" type="ORF">E3T28_12510</name>
</gene>
<protein>
    <submittedName>
        <fullName evidence="3">PAS domain-containing protein</fullName>
    </submittedName>
</protein>
<dbReference type="SMART" id="SM00091">
    <property type="entry name" value="PAS"/>
    <property type="match status" value="1"/>
</dbReference>
<feature type="region of interest" description="Disordered" evidence="1">
    <location>
        <begin position="1"/>
        <end position="28"/>
    </location>
</feature>
<dbReference type="InterPro" id="IPR013767">
    <property type="entry name" value="PAS_fold"/>
</dbReference>
<dbReference type="RefSeq" id="WP_134431726.1">
    <property type="nucleotide sequence ID" value="NZ_SOGQ01000062.1"/>
</dbReference>
<feature type="compositionally biased region" description="Basic and acidic residues" evidence="1">
    <location>
        <begin position="1"/>
        <end position="14"/>
    </location>
</feature>
<evidence type="ECO:0000259" key="2">
    <source>
        <dbReference type="PROSITE" id="PS50112"/>
    </source>
</evidence>
<evidence type="ECO:0000256" key="1">
    <source>
        <dbReference type="SAM" id="MobiDB-lite"/>
    </source>
</evidence>
<dbReference type="SUPFAM" id="SSF55785">
    <property type="entry name" value="PYP-like sensor domain (PAS domain)"/>
    <property type="match status" value="1"/>
</dbReference>
<dbReference type="CDD" id="cd00130">
    <property type="entry name" value="PAS"/>
    <property type="match status" value="1"/>
</dbReference>
<dbReference type="EMBL" id="SOGQ01000062">
    <property type="protein sequence ID" value="TFC96537.1"/>
    <property type="molecule type" value="Genomic_DNA"/>
</dbReference>
<keyword evidence="4" id="KW-1185">Reference proteome</keyword>
<dbReference type="NCBIfam" id="TIGR00229">
    <property type="entry name" value="sensory_box"/>
    <property type="match status" value="1"/>
</dbReference>
<name>A0ABY2J0B7_9MICO</name>
<accession>A0ABY2J0B7</accession>
<comment type="caution">
    <text evidence="3">The sequence shown here is derived from an EMBL/GenBank/DDBJ whole genome shotgun (WGS) entry which is preliminary data.</text>
</comment>
<dbReference type="InterPro" id="IPR000014">
    <property type="entry name" value="PAS"/>
</dbReference>
<feature type="domain" description="PAS" evidence="2">
    <location>
        <begin position="33"/>
        <end position="90"/>
    </location>
</feature>
<dbReference type="Pfam" id="PF00989">
    <property type="entry name" value="PAS"/>
    <property type="match status" value="1"/>
</dbReference>
<sequence>MKHHVHQECSDHVGHGLGGSGRAVQSADTRAPAVDSYELLVEGAPDALLVLSQEGQVVLVNAAAEEMFGYCRSALVGEHYGIVLSTRPDSGAPDDSPGQDRSRNCSAKLIADWRRSVIAVRRRPVMTRMSAGSSVGSSGIIRWNDLLDP</sequence>
<evidence type="ECO:0000313" key="4">
    <source>
        <dbReference type="Proteomes" id="UP000297853"/>
    </source>
</evidence>